<gene>
    <name evidence="3" type="ORF">CL943_02870</name>
</gene>
<dbReference type="SUPFAM" id="SSF143437">
    <property type="entry name" value="THUMP domain-like"/>
    <property type="match status" value="1"/>
</dbReference>
<dbReference type="Pfam" id="PF22025">
    <property type="entry name" value="ThiI_fer"/>
    <property type="match status" value="1"/>
</dbReference>
<evidence type="ECO:0000313" key="4">
    <source>
        <dbReference type="Proteomes" id="UP000226592"/>
    </source>
</evidence>
<dbReference type="GO" id="GO:0052837">
    <property type="term" value="P:thiazole biosynthetic process"/>
    <property type="evidence" value="ECO:0007669"/>
    <property type="project" value="TreeGrafter"/>
</dbReference>
<dbReference type="SMART" id="SM00981">
    <property type="entry name" value="THUMP"/>
    <property type="match status" value="1"/>
</dbReference>
<evidence type="ECO:0000256" key="1">
    <source>
        <dbReference type="PROSITE-ProRule" id="PRU00529"/>
    </source>
</evidence>
<dbReference type="InterPro" id="IPR054173">
    <property type="entry name" value="ThiI_fer"/>
</dbReference>
<dbReference type="EMBL" id="NZBU01000009">
    <property type="protein sequence ID" value="MAG22221.1"/>
    <property type="molecule type" value="Genomic_DNA"/>
</dbReference>
<dbReference type="PANTHER" id="PTHR43209:SF1">
    <property type="entry name" value="TRNA SULFURTRANSFERASE"/>
    <property type="match status" value="1"/>
</dbReference>
<feature type="domain" description="THUMP" evidence="2">
    <location>
        <begin position="68"/>
        <end position="173"/>
    </location>
</feature>
<sequence>MVEAIPKNTNCLLVKTSSEIALKSNQVRQYFTKKLVANIKLSLKKNNIPLEKITKGGGRLYIFSPDLQAVAKIMQTLVGVHAIALAVSTKFKEHEEIEKLVVEEAKQYLKKGDSFALRAKKSVEGPPSSKHYENTLGQAVMDSIQGLIVNLSKPEKQIFIEVRKRDFFVYFSNIPCLRGLPLGVEGNASFFFEGKKEELPAAYLLLYRGCNIFPVVEKKRAKLEAHINKLVPYNSYRGFVITEQKDSQKLVEERKIQAIGTADSGTTEKDFTEYKKFDSNHPEVVLRPLLLYPKELIQEKQKLF</sequence>
<dbReference type="PROSITE" id="PS51165">
    <property type="entry name" value="THUMP"/>
    <property type="match status" value="1"/>
</dbReference>
<dbReference type="GO" id="GO:0003723">
    <property type="term" value="F:RNA binding"/>
    <property type="evidence" value="ECO:0007669"/>
    <property type="project" value="UniProtKB-UniRule"/>
</dbReference>
<reference evidence="4" key="1">
    <citation type="submission" date="2017-09" db="EMBL/GenBank/DDBJ databases">
        <title>The Reconstruction of 2,631 Draft Metagenome-Assembled Genomes from the Global Oceans.</title>
        <authorList>
            <person name="Tully B.J."/>
            <person name="Graham E.D."/>
            <person name="Heidelberg J.F."/>
        </authorList>
    </citation>
    <scope>NUCLEOTIDE SEQUENCE [LARGE SCALE GENOMIC DNA]</scope>
</reference>
<dbReference type="InterPro" id="IPR049962">
    <property type="entry name" value="THUMP_ThiI"/>
</dbReference>
<dbReference type="CDD" id="cd11716">
    <property type="entry name" value="THUMP_ThiI"/>
    <property type="match status" value="1"/>
</dbReference>
<dbReference type="Gene3D" id="3.40.50.620">
    <property type="entry name" value="HUPs"/>
    <property type="match status" value="1"/>
</dbReference>
<evidence type="ECO:0000313" key="3">
    <source>
        <dbReference type="EMBL" id="MAG22221.1"/>
    </source>
</evidence>
<dbReference type="InterPro" id="IPR050102">
    <property type="entry name" value="tRNA_sulfurtransferase_ThiI"/>
</dbReference>
<dbReference type="Proteomes" id="UP000226592">
    <property type="component" value="Unassembled WGS sequence"/>
</dbReference>
<accession>A0A2D6M1C9</accession>
<dbReference type="AlphaFoldDB" id="A0A2D6M1C9"/>
<dbReference type="GO" id="GO:0002937">
    <property type="term" value="P:tRNA 4-thiouridine biosynthesis"/>
    <property type="evidence" value="ECO:0007669"/>
    <property type="project" value="TreeGrafter"/>
</dbReference>
<evidence type="ECO:0000259" key="2">
    <source>
        <dbReference type="PROSITE" id="PS51165"/>
    </source>
</evidence>
<dbReference type="PANTHER" id="PTHR43209">
    <property type="entry name" value="TRNA SULFURTRANSFERASE"/>
    <property type="match status" value="1"/>
</dbReference>
<dbReference type="Pfam" id="PF02926">
    <property type="entry name" value="THUMP"/>
    <property type="match status" value="1"/>
</dbReference>
<dbReference type="InterPro" id="IPR014729">
    <property type="entry name" value="Rossmann-like_a/b/a_fold"/>
</dbReference>
<protein>
    <recommendedName>
        <fullName evidence="2">THUMP domain-containing protein</fullName>
    </recommendedName>
</protein>
<name>A0A2D6M1C9_9ARCH</name>
<organism evidence="3 4">
    <name type="scientific">Candidatus Iainarchaeum sp</name>
    <dbReference type="NCBI Taxonomy" id="3101447"/>
    <lineage>
        <taxon>Archaea</taxon>
        <taxon>Candidatus Iainarchaeota</taxon>
        <taxon>Candidatus Iainarchaeia</taxon>
        <taxon>Candidatus Iainarchaeales</taxon>
        <taxon>Candidatus Iainarchaeaceae</taxon>
        <taxon>Candidatus Iainarchaeum</taxon>
    </lineage>
</organism>
<proteinExistence type="predicted"/>
<dbReference type="InterPro" id="IPR004114">
    <property type="entry name" value="THUMP_dom"/>
</dbReference>
<dbReference type="Gene3D" id="3.30.2130.30">
    <property type="match status" value="1"/>
</dbReference>
<dbReference type="GO" id="GO:0005829">
    <property type="term" value="C:cytosol"/>
    <property type="evidence" value="ECO:0007669"/>
    <property type="project" value="TreeGrafter"/>
</dbReference>
<keyword evidence="1" id="KW-0694">RNA-binding</keyword>
<comment type="caution">
    <text evidence="3">The sequence shown here is derived from an EMBL/GenBank/DDBJ whole genome shotgun (WGS) entry which is preliminary data.</text>
</comment>